<gene>
    <name evidence="1" type="ORF">EHE22_05840</name>
</gene>
<proteinExistence type="predicted"/>
<dbReference type="EMBL" id="PKQI01000001">
    <property type="protein sequence ID" value="NNV19949.1"/>
    <property type="molecule type" value="Genomic_DNA"/>
</dbReference>
<comment type="caution">
    <text evidence="1">The sequence shown here is derived from an EMBL/GenBank/DDBJ whole genome shotgun (WGS) entry which is preliminary data.</text>
</comment>
<name>A0A7Y3WW74_9HYPH</name>
<evidence type="ECO:0000313" key="2">
    <source>
        <dbReference type="Proteomes" id="UP000526233"/>
    </source>
</evidence>
<dbReference type="AlphaFoldDB" id="A0A7Y3WW74"/>
<dbReference type="Proteomes" id="UP000526233">
    <property type="component" value="Unassembled WGS sequence"/>
</dbReference>
<protein>
    <submittedName>
        <fullName evidence="1">Uncharacterized protein</fullName>
    </submittedName>
</protein>
<sequence>MSSFKKKILNGQTYDMAHLNSHTMQVTHGAATYNVGVEYSCHCFTREFKPGDSLDLIYKHGNETRAFDVNRFNLSAQLTGYIQDLHNHDIYHDDRDTFLVIRLNGGDYAVFMRIHKATKNKHHDVILRVKTAHLRNNFFISKPAYRFTRVVHLTANGRGLPKQNKSKIIRI</sequence>
<evidence type="ECO:0000313" key="1">
    <source>
        <dbReference type="EMBL" id="NNV19949.1"/>
    </source>
</evidence>
<organism evidence="1 2">
    <name type="scientific">Brucella pseudogrignonensis</name>
    <dbReference type="NCBI Taxonomy" id="419475"/>
    <lineage>
        <taxon>Bacteria</taxon>
        <taxon>Pseudomonadati</taxon>
        <taxon>Pseudomonadota</taxon>
        <taxon>Alphaproteobacteria</taxon>
        <taxon>Hyphomicrobiales</taxon>
        <taxon>Brucellaceae</taxon>
        <taxon>Brucella/Ochrobactrum group</taxon>
        <taxon>Brucella</taxon>
    </lineage>
</organism>
<reference evidence="1 2" key="1">
    <citation type="submission" date="2018-11" db="EMBL/GenBank/DDBJ databases">
        <title>Genome sequencing and analysis.</title>
        <authorList>
            <person name="Huang Y.-T."/>
        </authorList>
    </citation>
    <scope>NUCLEOTIDE SEQUENCE [LARGE SCALE GENOMIC DNA]</scope>
    <source>
        <strain evidence="1 2">SHIN</strain>
    </source>
</reference>
<dbReference type="RefSeq" id="WP_171379698.1">
    <property type="nucleotide sequence ID" value="NZ_PKQI01000001.1"/>
</dbReference>
<accession>A0A7Y3WW74</accession>